<evidence type="ECO:0000256" key="1">
    <source>
        <dbReference type="ARBA" id="ARBA00023002"/>
    </source>
</evidence>
<dbReference type="CDD" id="cd01097">
    <property type="entry name" value="Tetrahydromethanopterin_reductase"/>
    <property type="match status" value="1"/>
</dbReference>
<dbReference type="SUPFAM" id="SSF51679">
    <property type="entry name" value="Bacterial luciferase-like"/>
    <property type="match status" value="1"/>
</dbReference>
<keyword evidence="4" id="KW-1185">Reference proteome</keyword>
<organism evidence="3 4">
    <name type="scientific">Ohtaekwangia koreensis</name>
    <dbReference type="NCBI Taxonomy" id="688867"/>
    <lineage>
        <taxon>Bacteria</taxon>
        <taxon>Pseudomonadati</taxon>
        <taxon>Bacteroidota</taxon>
        <taxon>Cytophagia</taxon>
        <taxon>Cytophagales</taxon>
        <taxon>Fulvivirgaceae</taxon>
        <taxon>Ohtaekwangia</taxon>
    </lineage>
</organism>
<dbReference type="PANTHER" id="PTHR43244:SF1">
    <property type="entry name" value="5,10-METHYLENETETRAHYDROMETHANOPTERIN REDUCTASE"/>
    <property type="match status" value="1"/>
</dbReference>
<dbReference type="NCBIfam" id="TIGR03885">
    <property type="entry name" value="flavin_revert"/>
    <property type="match status" value="1"/>
</dbReference>
<dbReference type="OrthoDB" id="180193at2"/>
<dbReference type="RefSeq" id="WP_079689525.1">
    <property type="nucleotide sequence ID" value="NZ_FUZU01000004.1"/>
</dbReference>
<dbReference type="InterPro" id="IPR036661">
    <property type="entry name" value="Luciferase-like_sf"/>
</dbReference>
<dbReference type="InterPro" id="IPR023907">
    <property type="entry name" value="Non-F420_Flavin_OxRdtase"/>
</dbReference>
<dbReference type="EMBL" id="FUZU01000004">
    <property type="protein sequence ID" value="SKC85980.1"/>
    <property type="molecule type" value="Genomic_DNA"/>
</dbReference>
<dbReference type="GO" id="GO:0016705">
    <property type="term" value="F:oxidoreductase activity, acting on paired donors, with incorporation or reduction of molecular oxygen"/>
    <property type="evidence" value="ECO:0007669"/>
    <property type="project" value="InterPro"/>
</dbReference>
<dbReference type="NCBIfam" id="TIGR03557">
    <property type="entry name" value="F420_G6P_family"/>
    <property type="match status" value="1"/>
</dbReference>
<reference evidence="3 4" key="1">
    <citation type="submission" date="2017-02" db="EMBL/GenBank/DDBJ databases">
        <authorList>
            <person name="Peterson S.W."/>
        </authorList>
    </citation>
    <scope>NUCLEOTIDE SEQUENCE [LARGE SCALE GENOMIC DNA]</scope>
    <source>
        <strain evidence="3 4">DSM 25262</strain>
    </source>
</reference>
<dbReference type="Proteomes" id="UP000190961">
    <property type="component" value="Unassembled WGS sequence"/>
</dbReference>
<feature type="domain" description="Luciferase-like" evidence="2">
    <location>
        <begin position="8"/>
        <end position="292"/>
    </location>
</feature>
<accession>A0A1T5MCN5</accession>
<dbReference type="Gene3D" id="3.20.20.30">
    <property type="entry name" value="Luciferase-like domain"/>
    <property type="match status" value="1"/>
</dbReference>
<dbReference type="STRING" id="688867.SAMN05660236_5017"/>
<proteinExistence type="predicted"/>
<dbReference type="InterPro" id="IPR019945">
    <property type="entry name" value="F420_G6P_DH-rel"/>
</dbReference>
<name>A0A1T5MCN5_9BACT</name>
<dbReference type="InterPro" id="IPR011251">
    <property type="entry name" value="Luciferase-like_dom"/>
</dbReference>
<protein>
    <submittedName>
        <fullName evidence="3">Probable non-F420 flavinoid oxidoreductase</fullName>
    </submittedName>
</protein>
<dbReference type="AlphaFoldDB" id="A0A1T5MCN5"/>
<keyword evidence="1" id="KW-0560">Oxidoreductase</keyword>
<evidence type="ECO:0000313" key="3">
    <source>
        <dbReference type="EMBL" id="SKC85980.1"/>
    </source>
</evidence>
<evidence type="ECO:0000313" key="4">
    <source>
        <dbReference type="Proteomes" id="UP000190961"/>
    </source>
</evidence>
<gene>
    <name evidence="3" type="ORF">SAMN05660236_5017</name>
</gene>
<evidence type="ECO:0000259" key="2">
    <source>
        <dbReference type="Pfam" id="PF00296"/>
    </source>
</evidence>
<dbReference type="Pfam" id="PF00296">
    <property type="entry name" value="Bac_luciferase"/>
    <property type="match status" value="1"/>
</dbReference>
<sequence>MRIGYHASHEQFLPSELLRWVIQAEDAGFQSVLSSDHFFPWSDQQGQSGFAWSWLGAALQATRNIDFGIVNAPGQRYHPAIIAQACATLAEMYPERFWIAIGSGQNLNEHITGTRWPSKAERNMRLLECATILERLWAGETVTTQGLVVTEDARLYTLPAKKPMLLGAAVTEQTAEWIANWADGLITTSRPVDDLKRMRDKFIQGGGECKPIYIKVQLSYDRTEEEARGEALLQWRNNIFENDLMTELRTPAQFDAAGKCVDLHELEGKVLVSSSLQQHVDWLAEYIEAGFTNLLLHNVNRSQEVFIKDFGEKVLPALKSIV</sequence>
<dbReference type="InterPro" id="IPR050564">
    <property type="entry name" value="F420-G6PD/mer"/>
</dbReference>
<dbReference type="PANTHER" id="PTHR43244">
    <property type="match status" value="1"/>
</dbReference>